<gene>
    <name evidence="3" type="primary">LOC108562896</name>
</gene>
<feature type="transmembrane region" description="Helical" evidence="1">
    <location>
        <begin position="59"/>
        <end position="76"/>
    </location>
</feature>
<proteinExistence type="predicted"/>
<dbReference type="Pfam" id="PF16089">
    <property type="entry name" value="DUF4818"/>
    <property type="match status" value="1"/>
</dbReference>
<protein>
    <submittedName>
        <fullName evidence="3">Uncharacterized protein LOC108562896</fullName>
    </submittedName>
</protein>
<feature type="transmembrane region" description="Helical" evidence="1">
    <location>
        <begin position="124"/>
        <end position="144"/>
    </location>
</feature>
<keyword evidence="1" id="KW-0472">Membrane</keyword>
<sequence length="223" mass="26314">MGYFAPTFLAFILNSCGIYIFHESTKPGCEPLVSCLIFLVAVFLLLWDMRLFPSSLRKLWRCGAYFFQFIISAFLMEHIMNDFWFPLEASMFAFFPKIAQFEDDILKQSGWTSSGVLQILKCDLANVVASYALSLFFFFGVLHATRVIDFRLLKCGYSVFLDDVRYRSKKLLKRVKRLALRRHVKFEKGHCRERDPFSVKNYEAFEEPDYTECCVNRKRRPRY</sequence>
<keyword evidence="2" id="KW-1185">Reference proteome</keyword>
<reference evidence="3" key="1">
    <citation type="submission" date="2025-08" db="UniProtKB">
        <authorList>
            <consortium name="RefSeq"/>
        </authorList>
    </citation>
    <scope>IDENTIFICATION</scope>
    <source>
        <tissue evidence="3">Whole Larva</tissue>
    </source>
</reference>
<keyword evidence="1" id="KW-1133">Transmembrane helix</keyword>
<keyword evidence="1" id="KW-0812">Transmembrane</keyword>
<accession>A0ABM1MQN3</accession>
<feature type="transmembrane region" description="Helical" evidence="1">
    <location>
        <begin position="31"/>
        <end position="47"/>
    </location>
</feature>
<dbReference type="InterPro" id="IPR032145">
    <property type="entry name" value="DUF4818"/>
</dbReference>
<name>A0ABM1MQN3_NICVS</name>
<dbReference type="GeneID" id="108562896"/>
<evidence type="ECO:0000313" key="3">
    <source>
        <dbReference type="RefSeq" id="XP_017776883.1"/>
    </source>
</evidence>
<evidence type="ECO:0000313" key="2">
    <source>
        <dbReference type="Proteomes" id="UP000695000"/>
    </source>
</evidence>
<dbReference type="Proteomes" id="UP000695000">
    <property type="component" value="Unplaced"/>
</dbReference>
<evidence type="ECO:0000256" key="1">
    <source>
        <dbReference type="SAM" id="Phobius"/>
    </source>
</evidence>
<dbReference type="RefSeq" id="XP_017776883.1">
    <property type="nucleotide sequence ID" value="XM_017921394.1"/>
</dbReference>
<organism evidence="2 3">
    <name type="scientific">Nicrophorus vespilloides</name>
    <name type="common">Boreal carrion beetle</name>
    <dbReference type="NCBI Taxonomy" id="110193"/>
    <lineage>
        <taxon>Eukaryota</taxon>
        <taxon>Metazoa</taxon>
        <taxon>Ecdysozoa</taxon>
        <taxon>Arthropoda</taxon>
        <taxon>Hexapoda</taxon>
        <taxon>Insecta</taxon>
        <taxon>Pterygota</taxon>
        <taxon>Neoptera</taxon>
        <taxon>Endopterygota</taxon>
        <taxon>Coleoptera</taxon>
        <taxon>Polyphaga</taxon>
        <taxon>Staphyliniformia</taxon>
        <taxon>Silphidae</taxon>
        <taxon>Nicrophorinae</taxon>
        <taxon>Nicrophorus</taxon>
    </lineage>
</organism>